<comment type="caution">
    <text evidence="1">The sequence shown here is derived from an EMBL/GenBank/DDBJ whole genome shotgun (WGS) entry which is preliminary data.</text>
</comment>
<keyword evidence="3" id="KW-1185">Reference proteome</keyword>
<proteinExistence type="predicted"/>
<dbReference type="EMBL" id="CAXDID020000490">
    <property type="protein sequence ID" value="CAL6096969.1"/>
    <property type="molecule type" value="Genomic_DNA"/>
</dbReference>
<dbReference type="AlphaFoldDB" id="A0AA86PED1"/>
<dbReference type="Proteomes" id="UP001642409">
    <property type="component" value="Unassembled WGS sequence"/>
</dbReference>
<organism evidence="1">
    <name type="scientific">Hexamita inflata</name>
    <dbReference type="NCBI Taxonomy" id="28002"/>
    <lineage>
        <taxon>Eukaryota</taxon>
        <taxon>Metamonada</taxon>
        <taxon>Diplomonadida</taxon>
        <taxon>Hexamitidae</taxon>
        <taxon>Hexamitinae</taxon>
        <taxon>Hexamita</taxon>
    </lineage>
</organism>
<sequence>MKTLSSIKPRERQAFGNTKSLLHQRYIAVVEQQPENALDYQTQIINIQQQTVQDFLDTEKFRQSDELLKLSEANQLVYQQTMDEINSARNTLTQKHQLQMEELLEIQQINMNRLNSHLELKRPRKTQSKEFLGFQKEFKKLMQLKEFKQAGEVQKLMNNCEDSHMSELLNRYEGYCHQQRVTLEIQQQKELANLKQKQQTESKNLTKHSNDRIFRIIQNVKNAKHDMTHAHSLEFINFKSHNVDHDIVMEKRRATCQSTFRGSQKLAEILGQSGVQ</sequence>
<name>A0AA86PED1_9EUKA</name>
<reference evidence="1" key="1">
    <citation type="submission" date="2023-06" db="EMBL/GenBank/DDBJ databases">
        <authorList>
            <person name="Kurt Z."/>
        </authorList>
    </citation>
    <scope>NUCLEOTIDE SEQUENCE</scope>
</reference>
<accession>A0AA86PED1</accession>
<evidence type="ECO:0000313" key="2">
    <source>
        <dbReference type="EMBL" id="CAL6096969.1"/>
    </source>
</evidence>
<evidence type="ECO:0000313" key="1">
    <source>
        <dbReference type="EMBL" id="CAI9934520.1"/>
    </source>
</evidence>
<protein>
    <submittedName>
        <fullName evidence="1">Uncharacterized protein</fullName>
    </submittedName>
</protein>
<reference evidence="2 3" key="2">
    <citation type="submission" date="2024-07" db="EMBL/GenBank/DDBJ databases">
        <authorList>
            <person name="Akdeniz Z."/>
        </authorList>
    </citation>
    <scope>NUCLEOTIDE SEQUENCE [LARGE SCALE GENOMIC DNA]</scope>
</reference>
<dbReference type="EMBL" id="CATOUU010000571">
    <property type="protein sequence ID" value="CAI9934520.1"/>
    <property type="molecule type" value="Genomic_DNA"/>
</dbReference>
<evidence type="ECO:0000313" key="3">
    <source>
        <dbReference type="Proteomes" id="UP001642409"/>
    </source>
</evidence>
<gene>
    <name evidence="1" type="ORF">HINF_LOCUS22165</name>
    <name evidence="2" type="ORF">HINF_LOCUS68683</name>
</gene>